<comment type="cofactor">
    <cofactor evidence="1 9">
        <name>heme</name>
        <dbReference type="ChEBI" id="CHEBI:30413"/>
    </cofactor>
</comment>
<comment type="caution">
    <text evidence="12">The sequence shown here is derived from an EMBL/GenBank/DDBJ whole genome shotgun (WGS) entry which is preliminary data.</text>
</comment>
<keyword evidence="6 10" id="KW-0560">Oxidoreductase</keyword>
<evidence type="ECO:0000313" key="12">
    <source>
        <dbReference type="EMBL" id="TFY51186.1"/>
    </source>
</evidence>
<dbReference type="PRINTS" id="PR00385">
    <property type="entry name" value="P450"/>
</dbReference>
<dbReference type="PANTHER" id="PTHR24305:SF166">
    <property type="entry name" value="CYTOCHROME P450 12A4, MITOCHONDRIAL-RELATED"/>
    <property type="match status" value="1"/>
</dbReference>
<proteinExistence type="inferred from homology"/>
<evidence type="ECO:0000256" key="9">
    <source>
        <dbReference type="PIRSR" id="PIRSR602403-1"/>
    </source>
</evidence>
<dbReference type="GO" id="GO:0016705">
    <property type="term" value="F:oxidoreductase activity, acting on paired donors, with incorporation or reduction of molecular oxygen"/>
    <property type="evidence" value="ECO:0007669"/>
    <property type="project" value="InterPro"/>
</dbReference>
<sequence>MATLTFSQALTSLLAVWVFWRVLRKALATSPLDNIPGPRSGSFVSGNYGQMYHRQGWKWHERLWRKYGSVIKLHVSFGQPCLYVFDPTTLRHILAPDQGALDQPGFVVDSYQLFLGPGSMSATGQLTFPSAVWDVASYFAGDRHRRWHKLLHPVFSPRNLREMLPVLYKTTRRLRDAIGMEVGNGPKEVDVLKWMNRGALESIGLAGLGYAFDALVESDSNNLARAIKALFPAVSKLGIIQQLAPWLMKLGPSSFRRRVAEAIPNETVHQLVEIVDTIEMQSREIVETQKALLEKGDAALAGQAGSGKDVITFLLKANMQVAESDRLTDEEVVAQIGTFTITATDSIGSMVTQMLHYLSEHLDVQDALRREIIEARRGDDTSFEELMKLPLLDGVVKETLRLNPASTIIPRDACKDIVAPLSSPIRGVDGRLMTEVTIPKGTTVFLGVRASNCNPALWGEDAMEWKPERWMRPLPTAVAEAKIPGVFGSLLSFGGGARTCIGFKFAKMEIKTILYVLLESFKLTPPGKDIAWNIATIRYPTVGKEGMKPELPLIMTPVTT</sequence>
<evidence type="ECO:0000313" key="13">
    <source>
        <dbReference type="Proteomes" id="UP000298390"/>
    </source>
</evidence>
<dbReference type="PANTHER" id="PTHR24305">
    <property type="entry name" value="CYTOCHROME P450"/>
    <property type="match status" value="1"/>
</dbReference>
<keyword evidence="8 10" id="KW-0503">Monooxygenase</keyword>
<dbReference type="Proteomes" id="UP000298390">
    <property type="component" value="Unassembled WGS sequence"/>
</dbReference>
<dbReference type="InterPro" id="IPR017972">
    <property type="entry name" value="Cyt_P450_CS"/>
</dbReference>
<gene>
    <name evidence="12" type="ORF">EVJ58_g10698</name>
</gene>
<evidence type="ECO:0000256" key="4">
    <source>
        <dbReference type="ARBA" id="ARBA00022617"/>
    </source>
</evidence>
<keyword evidence="4 9" id="KW-0349">Heme</keyword>
<organism evidence="12 13">
    <name type="scientific">Rhodofomes roseus</name>
    <dbReference type="NCBI Taxonomy" id="34475"/>
    <lineage>
        <taxon>Eukaryota</taxon>
        <taxon>Fungi</taxon>
        <taxon>Dikarya</taxon>
        <taxon>Basidiomycota</taxon>
        <taxon>Agaricomycotina</taxon>
        <taxon>Agaricomycetes</taxon>
        <taxon>Polyporales</taxon>
        <taxon>Rhodofomes</taxon>
    </lineage>
</organism>
<evidence type="ECO:0000256" key="8">
    <source>
        <dbReference type="ARBA" id="ARBA00023033"/>
    </source>
</evidence>
<name>A0A4Y9XM74_9APHY</name>
<dbReference type="InterPro" id="IPR036396">
    <property type="entry name" value="Cyt_P450_sf"/>
</dbReference>
<dbReference type="GO" id="GO:0020037">
    <property type="term" value="F:heme binding"/>
    <property type="evidence" value="ECO:0007669"/>
    <property type="project" value="InterPro"/>
</dbReference>
<feature type="signal peptide" evidence="11">
    <location>
        <begin position="1"/>
        <end position="28"/>
    </location>
</feature>
<evidence type="ECO:0000256" key="6">
    <source>
        <dbReference type="ARBA" id="ARBA00023002"/>
    </source>
</evidence>
<dbReference type="InterPro" id="IPR001128">
    <property type="entry name" value="Cyt_P450"/>
</dbReference>
<dbReference type="AlphaFoldDB" id="A0A4Y9XM74"/>
<evidence type="ECO:0008006" key="14">
    <source>
        <dbReference type="Google" id="ProtNLM"/>
    </source>
</evidence>
<dbReference type="Pfam" id="PF00067">
    <property type="entry name" value="p450"/>
    <property type="match status" value="1"/>
</dbReference>
<dbReference type="PROSITE" id="PS00086">
    <property type="entry name" value="CYTOCHROME_P450"/>
    <property type="match status" value="1"/>
</dbReference>
<reference evidence="12 13" key="1">
    <citation type="submission" date="2019-01" db="EMBL/GenBank/DDBJ databases">
        <title>Genome sequencing of the rare red list fungi Fomitopsis rosea.</title>
        <authorList>
            <person name="Buettner E."/>
            <person name="Kellner H."/>
        </authorList>
    </citation>
    <scope>NUCLEOTIDE SEQUENCE [LARGE SCALE GENOMIC DNA]</scope>
    <source>
        <strain evidence="12 13">DSM 105464</strain>
    </source>
</reference>
<comment type="pathway">
    <text evidence="2">Secondary metabolite biosynthesis.</text>
</comment>
<dbReference type="GO" id="GO:0005506">
    <property type="term" value="F:iron ion binding"/>
    <property type="evidence" value="ECO:0007669"/>
    <property type="project" value="InterPro"/>
</dbReference>
<evidence type="ECO:0000256" key="10">
    <source>
        <dbReference type="RuleBase" id="RU000461"/>
    </source>
</evidence>
<evidence type="ECO:0000256" key="2">
    <source>
        <dbReference type="ARBA" id="ARBA00005179"/>
    </source>
</evidence>
<feature type="chain" id="PRO_5021193587" description="Cytochrome P450" evidence="11">
    <location>
        <begin position="29"/>
        <end position="560"/>
    </location>
</feature>
<keyword evidence="5 9" id="KW-0479">Metal-binding</keyword>
<comment type="similarity">
    <text evidence="3 10">Belongs to the cytochrome P450 family.</text>
</comment>
<keyword evidence="7 9" id="KW-0408">Iron</keyword>
<dbReference type="GO" id="GO:0004497">
    <property type="term" value="F:monooxygenase activity"/>
    <property type="evidence" value="ECO:0007669"/>
    <property type="project" value="UniProtKB-KW"/>
</dbReference>
<evidence type="ECO:0000256" key="1">
    <source>
        <dbReference type="ARBA" id="ARBA00001971"/>
    </source>
</evidence>
<evidence type="ECO:0000256" key="7">
    <source>
        <dbReference type="ARBA" id="ARBA00023004"/>
    </source>
</evidence>
<dbReference type="InterPro" id="IPR002403">
    <property type="entry name" value="Cyt_P450_E_grp-IV"/>
</dbReference>
<dbReference type="InterPro" id="IPR050121">
    <property type="entry name" value="Cytochrome_P450_monoxygenase"/>
</dbReference>
<dbReference type="SUPFAM" id="SSF48264">
    <property type="entry name" value="Cytochrome P450"/>
    <property type="match status" value="1"/>
</dbReference>
<evidence type="ECO:0000256" key="11">
    <source>
        <dbReference type="SAM" id="SignalP"/>
    </source>
</evidence>
<dbReference type="PRINTS" id="PR00465">
    <property type="entry name" value="EP450IV"/>
</dbReference>
<feature type="binding site" description="axial binding residue" evidence="9">
    <location>
        <position position="500"/>
    </location>
    <ligand>
        <name>heme</name>
        <dbReference type="ChEBI" id="CHEBI:30413"/>
    </ligand>
    <ligandPart>
        <name>Fe</name>
        <dbReference type="ChEBI" id="CHEBI:18248"/>
    </ligandPart>
</feature>
<accession>A0A4Y9XM74</accession>
<evidence type="ECO:0000256" key="5">
    <source>
        <dbReference type="ARBA" id="ARBA00022723"/>
    </source>
</evidence>
<dbReference type="EMBL" id="SEKV01001256">
    <property type="protein sequence ID" value="TFY51186.1"/>
    <property type="molecule type" value="Genomic_DNA"/>
</dbReference>
<dbReference type="Gene3D" id="1.10.630.10">
    <property type="entry name" value="Cytochrome P450"/>
    <property type="match status" value="1"/>
</dbReference>
<evidence type="ECO:0000256" key="3">
    <source>
        <dbReference type="ARBA" id="ARBA00010617"/>
    </source>
</evidence>
<keyword evidence="11" id="KW-0732">Signal</keyword>
<dbReference type="STRING" id="34475.A0A4Y9XM74"/>
<protein>
    <recommendedName>
        <fullName evidence="14">Cytochrome P450</fullName>
    </recommendedName>
</protein>